<organism evidence="12 13">
    <name type="scientific">Paremcibacter congregatus</name>
    <dbReference type="NCBI Taxonomy" id="2043170"/>
    <lineage>
        <taxon>Bacteria</taxon>
        <taxon>Pseudomonadati</taxon>
        <taxon>Pseudomonadota</taxon>
        <taxon>Alphaproteobacteria</taxon>
        <taxon>Emcibacterales</taxon>
        <taxon>Emcibacteraceae</taxon>
        <taxon>Paremcibacter</taxon>
    </lineage>
</organism>
<evidence type="ECO:0000256" key="9">
    <source>
        <dbReference type="PIRSR" id="PIRSR611782-2"/>
    </source>
</evidence>
<dbReference type="PROSITE" id="PS50106">
    <property type="entry name" value="PDZ"/>
    <property type="match status" value="1"/>
</dbReference>
<keyword evidence="6" id="KW-0378">Hydrolase</keyword>
<evidence type="ECO:0000256" key="2">
    <source>
        <dbReference type="ARBA" id="ARBA00022670"/>
    </source>
</evidence>
<dbReference type="Proteomes" id="UP000229730">
    <property type="component" value="Unassembled WGS sequence"/>
</dbReference>
<keyword evidence="5" id="KW-0574">Periplasm</keyword>
<protein>
    <submittedName>
        <fullName evidence="12">Serine protease</fullName>
    </submittedName>
</protein>
<keyword evidence="2 12" id="KW-0645">Protease</keyword>
<feature type="binding site" evidence="9">
    <location>
        <position position="120"/>
    </location>
    <ligand>
        <name>substrate</name>
    </ligand>
</feature>
<feature type="binding site" evidence="9">
    <location>
        <begin position="224"/>
        <end position="226"/>
    </location>
    <ligand>
        <name>substrate</name>
    </ligand>
</feature>
<keyword evidence="7" id="KW-0720">Serine protease</keyword>
<dbReference type="AlphaFoldDB" id="A0A2G4YTL5"/>
<dbReference type="NCBIfam" id="TIGR02037">
    <property type="entry name" value="degP_htrA_DO"/>
    <property type="match status" value="1"/>
</dbReference>
<comment type="caution">
    <text evidence="12">The sequence shown here is derived from an EMBL/GenBank/DDBJ whole genome shotgun (WGS) entry which is preliminary data.</text>
</comment>
<dbReference type="Pfam" id="PF13365">
    <property type="entry name" value="Trypsin_2"/>
    <property type="match status" value="1"/>
</dbReference>
<feature type="binding site" evidence="9">
    <location>
        <position position="150"/>
    </location>
    <ligand>
        <name>substrate</name>
    </ligand>
</feature>
<dbReference type="PANTHER" id="PTHR43343:SF3">
    <property type="entry name" value="PROTEASE DO-LIKE 8, CHLOROPLASTIC"/>
    <property type="match status" value="1"/>
</dbReference>
<evidence type="ECO:0000256" key="4">
    <source>
        <dbReference type="ARBA" id="ARBA00022737"/>
    </source>
</evidence>
<feature type="active site" description="Charge relay system" evidence="8">
    <location>
        <position position="150"/>
    </location>
</feature>
<dbReference type="GO" id="GO:0006508">
    <property type="term" value="P:proteolysis"/>
    <property type="evidence" value="ECO:0007669"/>
    <property type="project" value="UniProtKB-KW"/>
</dbReference>
<proteinExistence type="predicted"/>
<keyword evidence="13" id="KW-1185">Reference proteome</keyword>
<dbReference type="GO" id="GO:0004252">
    <property type="term" value="F:serine-type endopeptidase activity"/>
    <property type="evidence" value="ECO:0007669"/>
    <property type="project" value="InterPro"/>
</dbReference>
<dbReference type="GO" id="GO:0042597">
    <property type="term" value="C:periplasmic space"/>
    <property type="evidence" value="ECO:0007669"/>
    <property type="project" value="UniProtKB-SubCell"/>
</dbReference>
<keyword evidence="10" id="KW-1133">Transmembrane helix</keyword>
<evidence type="ECO:0000256" key="5">
    <source>
        <dbReference type="ARBA" id="ARBA00022764"/>
    </source>
</evidence>
<dbReference type="SUPFAM" id="SSF50156">
    <property type="entry name" value="PDZ domain-like"/>
    <property type="match status" value="2"/>
</dbReference>
<keyword evidence="10" id="KW-0812">Transmembrane</keyword>
<comment type="subcellular location">
    <subcellularLocation>
        <location evidence="1">Periplasm</location>
    </subcellularLocation>
</comment>
<keyword evidence="3" id="KW-0732">Signal</keyword>
<dbReference type="InterPro" id="IPR001478">
    <property type="entry name" value="PDZ"/>
</dbReference>
<dbReference type="InParanoid" id="A0A2G4YTL5"/>
<dbReference type="Gene3D" id="2.30.42.10">
    <property type="match status" value="1"/>
</dbReference>
<dbReference type="InterPro" id="IPR041489">
    <property type="entry name" value="PDZ_6"/>
</dbReference>
<feature type="transmembrane region" description="Helical" evidence="10">
    <location>
        <begin position="12"/>
        <end position="34"/>
    </location>
</feature>
<name>A0A2G4YTL5_9PROT</name>
<dbReference type="InterPro" id="IPR011782">
    <property type="entry name" value="Pept_S1C_Do"/>
</dbReference>
<dbReference type="SMART" id="SM00228">
    <property type="entry name" value="PDZ"/>
    <property type="match status" value="2"/>
</dbReference>
<sequence>MTNTTGSRMKKISITFFNIVMASLVLGVASGSAVERKVPSSQAEVQLSYAPVVKRAAPAVVNIYTKRVVRSRNLSPFANDPFFQRFFGDSFTGAPRERVERSLGSGVIVGADGVVVTNHHVVNGADEITVALADKREFDAKVILLDERTDLAVLRIDTAGEPLPTLTFADSDQAEVGDLVLAIGNPFGVGQTVTSGIVSALARTQVSSNDYQFFIQTDAAVNPGNSGGALIGMDGELIGINTAIFSRSGGSNGIGFAIPANMVRYVVSSALSQGKVVRPWFGAGGQMVTADIADSLGFDRPGGVLVDDIYPEGPADKAGLEQGDVIVSIDGKDVSSPQALRYYIGLEPVGGRIPLAIVRGDNTKTLWVPLEAAPEDPPRNITTLKGKHLLSGTKLANLSPAYADEIGVNVYEKGVIVLEVSRSVMQRTSLRSGDIFKEVNGDKVTRVKQIKAALDDAPVNISFTVSRSGRLIECVIRARGNSYCR</sequence>
<accession>A0A2G4YTL5</accession>
<evidence type="ECO:0000256" key="10">
    <source>
        <dbReference type="SAM" id="Phobius"/>
    </source>
</evidence>
<dbReference type="InterPro" id="IPR036034">
    <property type="entry name" value="PDZ_sf"/>
</dbReference>
<keyword evidence="4" id="KW-0677">Repeat</keyword>
<reference evidence="12 13" key="1">
    <citation type="submission" date="2017-10" db="EMBL/GenBank/DDBJ databases">
        <title>Frigbacter circumglobatus gen. nov. sp. nov., isolated from sediment cultured in situ.</title>
        <authorList>
            <person name="Zhao Z."/>
        </authorList>
    </citation>
    <scope>NUCLEOTIDE SEQUENCE [LARGE SCALE GENOMIC DNA]</scope>
    <source>
        <strain evidence="12 13">ZYL</strain>
    </source>
</reference>
<dbReference type="PANTHER" id="PTHR43343">
    <property type="entry name" value="PEPTIDASE S12"/>
    <property type="match status" value="1"/>
</dbReference>
<dbReference type="RefSeq" id="WP_099471227.1">
    <property type="nucleotide sequence ID" value="NZ_CP041025.1"/>
</dbReference>
<feature type="active site" description="Charge relay system" evidence="8">
    <location>
        <position position="120"/>
    </location>
</feature>
<evidence type="ECO:0000256" key="6">
    <source>
        <dbReference type="ARBA" id="ARBA00022801"/>
    </source>
</evidence>
<keyword evidence="10" id="KW-0472">Membrane</keyword>
<evidence type="ECO:0000256" key="3">
    <source>
        <dbReference type="ARBA" id="ARBA00022729"/>
    </source>
</evidence>
<feature type="domain" description="PDZ" evidence="11">
    <location>
        <begin position="296"/>
        <end position="361"/>
    </location>
</feature>
<gene>
    <name evidence="12" type="ORF">CRD36_02855</name>
</gene>
<dbReference type="InterPro" id="IPR009003">
    <property type="entry name" value="Peptidase_S1_PA"/>
</dbReference>
<evidence type="ECO:0000256" key="8">
    <source>
        <dbReference type="PIRSR" id="PIRSR611782-1"/>
    </source>
</evidence>
<evidence type="ECO:0000256" key="1">
    <source>
        <dbReference type="ARBA" id="ARBA00004418"/>
    </source>
</evidence>
<dbReference type="SUPFAM" id="SSF50494">
    <property type="entry name" value="Trypsin-like serine proteases"/>
    <property type="match status" value="1"/>
</dbReference>
<feature type="active site" description="Charge relay system" evidence="8">
    <location>
        <position position="226"/>
    </location>
</feature>
<dbReference type="InterPro" id="IPR001940">
    <property type="entry name" value="Peptidase_S1C"/>
</dbReference>
<evidence type="ECO:0000259" key="11">
    <source>
        <dbReference type="PROSITE" id="PS50106"/>
    </source>
</evidence>
<evidence type="ECO:0000313" key="12">
    <source>
        <dbReference type="EMBL" id="PHZ85643.1"/>
    </source>
</evidence>
<dbReference type="EMBL" id="PDEM01000009">
    <property type="protein sequence ID" value="PHZ85643.1"/>
    <property type="molecule type" value="Genomic_DNA"/>
</dbReference>
<dbReference type="Pfam" id="PF17820">
    <property type="entry name" value="PDZ_6"/>
    <property type="match status" value="1"/>
</dbReference>
<dbReference type="OrthoDB" id="9758917at2"/>
<dbReference type="Gene3D" id="2.40.10.120">
    <property type="match status" value="1"/>
</dbReference>
<dbReference type="PRINTS" id="PR00834">
    <property type="entry name" value="PROTEASES2C"/>
</dbReference>
<dbReference type="InterPro" id="IPR051201">
    <property type="entry name" value="Chloro_Bact_Ser_Proteases"/>
</dbReference>
<dbReference type="Gene3D" id="2.30.42.60">
    <property type="match status" value="1"/>
</dbReference>
<evidence type="ECO:0000313" key="13">
    <source>
        <dbReference type="Proteomes" id="UP000229730"/>
    </source>
</evidence>
<evidence type="ECO:0000256" key="7">
    <source>
        <dbReference type="ARBA" id="ARBA00022825"/>
    </source>
</evidence>